<dbReference type="Gene3D" id="3.30.70.1450">
    <property type="entry name" value="Regulator of K+ conductance, C-terminal domain"/>
    <property type="match status" value="2"/>
</dbReference>
<dbReference type="InterPro" id="IPR036721">
    <property type="entry name" value="RCK_C_sf"/>
</dbReference>
<proteinExistence type="predicted"/>
<accession>A0ABU0CRF7</accession>
<dbReference type="SUPFAM" id="SSF116726">
    <property type="entry name" value="TrkA C-terminal domain-like"/>
    <property type="match status" value="2"/>
</dbReference>
<feature type="transmembrane region" description="Helical" evidence="7">
    <location>
        <begin position="429"/>
        <end position="447"/>
    </location>
</feature>
<protein>
    <submittedName>
        <fullName evidence="9">Di/tricarboxylate transporter</fullName>
    </submittedName>
</protein>
<evidence type="ECO:0000256" key="1">
    <source>
        <dbReference type="ARBA" id="ARBA00004141"/>
    </source>
</evidence>
<evidence type="ECO:0000256" key="2">
    <source>
        <dbReference type="ARBA" id="ARBA00022448"/>
    </source>
</evidence>
<gene>
    <name evidence="9" type="ORF">J2S00_001796</name>
</gene>
<evidence type="ECO:0000256" key="3">
    <source>
        <dbReference type="ARBA" id="ARBA00022692"/>
    </source>
</evidence>
<keyword evidence="10" id="KW-1185">Reference proteome</keyword>
<organism evidence="9 10">
    <name type="scientific">Caldalkalibacillus uzonensis</name>
    <dbReference type="NCBI Taxonomy" id="353224"/>
    <lineage>
        <taxon>Bacteria</taxon>
        <taxon>Bacillati</taxon>
        <taxon>Bacillota</taxon>
        <taxon>Bacilli</taxon>
        <taxon>Bacillales</taxon>
        <taxon>Bacillaceae</taxon>
        <taxon>Caldalkalibacillus</taxon>
    </lineage>
</organism>
<sequence>MKEWLAPYLTVFISLALLVLLGILTPEEAFIGFSNPGVITVALLFIIGSAVHKSGVLYRWVVHLLGKTKSLSLILVKIMSSVSFLSAFMNNTPIVTILTPILQSWCSKHHLSPSKILIPLSYAAILGGTITLIGTSTNLIIHGLLQQKGLPGFTMFQFIYIGIPLTIVGLIYMVVTGQHRLPERTNMMDTFHQSNRDWIVRFRVPEHSELIGQSIKSAQLRELKDGFLIGVARRKRMILPVSNQEVIQSGDRLIFAGDPQSIIELARTKNMILETKSEEHVTYENGPFSLVEAVISSTSPLLHKKVKESHFRSKYNAAIIAVRRNNKDVTSGIGEMVFRPGDVLLLITGKDFGKTWSDSADFHIVSSENLSFANDIDIFAKSKIVIATLIGVIILSAFQMMPILYAALLGVLILILTKSITPVEVRSSVDIGILILMASSIGIGQAIEKTGLSSIIAGAILQTEAIFGVFGVALFIYICTNILTEIMNNIAAAAFMFPIGYSVAITQGIDPMFFSIIIAIAASCSFITPIGYQTNLLVYGPGGYRFTDYMKVGFPLSILCMMVTVIMAIVVWG</sequence>
<dbReference type="Proteomes" id="UP001232445">
    <property type="component" value="Unassembled WGS sequence"/>
</dbReference>
<dbReference type="PANTHER" id="PTHR43652">
    <property type="entry name" value="BASIC AMINO ACID ANTIPORTER YFCC-RELATED"/>
    <property type="match status" value="1"/>
</dbReference>
<feature type="transmembrane region" description="Helical" evidence="7">
    <location>
        <begin position="486"/>
        <end position="506"/>
    </location>
</feature>
<feature type="transmembrane region" description="Helical" evidence="7">
    <location>
        <begin position="30"/>
        <end position="51"/>
    </location>
</feature>
<evidence type="ECO:0000313" key="10">
    <source>
        <dbReference type="Proteomes" id="UP001232445"/>
    </source>
</evidence>
<dbReference type="PROSITE" id="PS01271">
    <property type="entry name" value="NA_SULFATE"/>
    <property type="match status" value="1"/>
</dbReference>
<keyword evidence="4" id="KW-0677">Repeat</keyword>
<keyword evidence="3 7" id="KW-0812">Transmembrane</keyword>
<dbReference type="Pfam" id="PF02080">
    <property type="entry name" value="TrkA_C"/>
    <property type="match status" value="2"/>
</dbReference>
<evidence type="ECO:0000256" key="6">
    <source>
        <dbReference type="ARBA" id="ARBA00023136"/>
    </source>
</evidence>
<feature type="domain" description="RCK C-terminal" evidence="8">
    <location>
        <begin position="186"/>
        <end position="271"/>
    </location>
</feature>
<feature type="transmembrane region" description="Helical" evidence="7">
    <location>
        <begin position="552"/>
        <end position="572"/>
    </location>
</feature>
<comment type="subcellular location">
    <subcellularLocation>
        <location evidence="1">Membrane</location>
        <topology evidence="1">Multi-pass membrane protein</topology>
    </subcellularLocation>
</comment>
<dbReference type="Pfam" id="PF03600">
    <property type="entry name" value="CitMHS"/>
    <property type="match status" value="1"/>
</dbReference>
<dbReference type="InterPro" id="IPR004680">
    <property type="entry name" value="Cit_transptr-like_dom"/>
</dbReference>
<name>A0ABU0CRF7_9BACI</name>
<dbReference type="PANTHER" id="PTHR43652:SF2">
    <property type="entry name" value="BASIC AMINO ACID ANTIPORTER YFCC-RELATED"/>
    <property type="match status" value="1"/>
</dbReference>
<feature type="transmembrane region" description="Helical" evidence="7">
    <location>
        <begin position="153"/>
        <end position="175"/>
    </location>
</feature>
<keyword evidence="6 7" id="KW-0472">Membrane</keyword>
<keyword evidence="2" id="KW-0813">Transport</keyword>
<evidence type="ECO:0000313" key="9">
    <source>
        <dbReference type="EMBL" id="MDQ0339010.1"/>
    </source>
</evidence>
<feature type="transmembrane region" description="Helical" evidence="7">
    <location>
        <begin position="453"/>
        <end position="479"/>
    </location>
</feature>
<evidence type="ECO:0000256" key="5">
    <source>
        <dbReference type="ARBA" id="ARBA00022989"/>
    </source>
</evidence>
<dbReference type="EMBL" id="JAUSUQ010000005">
    <property type="protein sequence ID" value="MDQ0339010.1"/>
    <property type="molecule type" value="Genomic_DNA"/>
</dbReference>
<dbReference type="InterPro" id="IPR031312">
    <property type="entry name" value="Na/sul_symport_CS"/>
</dbReference>
<dbReference type="PROSITE" id="PS51202">
    <property type="entry name" value="RCK_C"/>
    <property type="match status" value="2"/>
</dbReference>
<evidence type="ECO:0000256" key="7">
    <source>
        <dbReference type="SAM" id="Phobius"/>
    </source>
</evidence>
<feature type="transmembrane region" description="Helical" evidence="7">
    <location>
        <begin position="512"/>
        <end position="532"/>
    </location>
</feature>
<evidence type="ECO:0000256" key="4">
    <source>
        <dbReference type="ARBA" id="ARBA00022737"/>
    </source>
</evidence>
<feature type="domain" description="RCK C-terminal" evidence="8">
    <location>
        <begin position="278"/>
        <end position="362"/>
    </location>
</feature>
<comment type="caution">
    <text evidence="9">The sequence shown here is derived from an EMBL/GenBank/DDBJ whole genome shotgun (WGS) entry which is preliminary data.</text>
</comment>
<dbReference type="RefSeq" id="WP_307338296.1">
    <property type="nucleotide sequence ID" value="NZ_JAUSUQ010000005.1"/>
</dbReference>
<feature type="transmembrane region" description="Helical" evidence="7">
    <location>
        <begin position="384"/>
        <end position="417"/>
    </location>
</feature>
<dbReference type="InterPro" id="IPR051679">
    <property type="entry name" value="DASS-Related_Transporters"/>
</dbReference>
<keyword evidence="5 7" id="KW-1133">Transmembrane helix</keyword>
<reference evidence="9 10" key="1">
    <citation type="submission" date="2023-07" db="EMBL/GenBank/DDBJ databases">
        <title>Genomic Encyclopedia of Type Strains, Phase IV (KMG-IV): sequencing the most valuable type-strain genomes for metagenomic binning, comparative biology and taxonomic classification.</title>
        <authorList>
            <person name="Goeker M."/>
        </authorList>
    </citation>
    <scope>NUCLEOTIDE SEQUENCE [LARGE SCALE GENOMIC DNA]</scope>
    <source>
        <strain evidence="9 10">DSM 17740</strain>
    </source>
</reference>
<feature type="transmembrane region" description="Helical" evidence="7">
    <location>
        <begin position="5"/>
        <end position="24"/>
    </location>
</feature>
<dbReference type="InterPro" id="IPR006037">
    <property type="entry name" value="RCK_C"/>
</dbReference>
<evidence type="ECO:0000259" key="8">
    <source>
        <dbReference type="PROSITE" id="PS51202"/>
    </source>
</evidence>
<feature type="transmembrane region" description="Helical" evidence="7">
    <location>
        <begin position="120"/>
        <end position="141"/>
    </location>
</feature>